<evidence type="ECO:0000313" key="2">
    <source>
        <dbReference type="EMBL" id="GBP54086.1"/>
    </source>
</evidence>
<gene>
    <name evidence="2" type="ORF">EVAR_81254_1</name>
</gene>
<keyword evidence="3" id="KW-1185">Reference proteome</keyword>
<name>A0A4C1WRG0_EUMVA</name>
<sequence>MYQAASIVRRQCRSQPGGVPSFLLSWDMKLCTTKQIMILSHTYRMAWTWPATILEKGKPQNGIRITGIFVMAEQITMRLSVEDRGVYWATLKILLIAIFLGFLLDNNPSQWDNLIKLKQKCNRNRDQEQKRNPD</sequence>
<accession>A0A4C1WRG0</accession>
<evidence type="ECO:0000256" key="1">
    <source>
        <dbReference type="SAM" id="Phobius"/>
    </source>
</evidence>
<dbReference type="EMBL" id="BGZK01000639">
    <property type="protein sequence ID" value="GBP54086.1"/>
    <property type="molecule type" value="Genomic_DNA"/>
</dbReference>
<keyword evidence="1" id="KW-0812">Transmembrane</keyword>
<evidence type="ECO:0000313" key="3">
    <source>
        <dbReference type="Proteomes" id="UP000299102"/>
    </source>
</evidence>
<keyword evidence="1" id="KW-0472">Membrane</keyword>
<protein>
    <submittedName>
        <fullName evidence="2">Uncharacterized protein</fullName>
    </submittedName>
</protein>
<organism evidence="2 3">
    <name type="scientific">Eumeta variegata</name>
    <name type="common">Bagworm moth</name>
    <name type="synonym">Eumeta japonica</name>
    <dbReference type="NCBI Taxonomy" id="151549"/>
    <lineage>
        <taxon>Eukaryota</taxon>
        <taxon>Metazoa</taxon>
        <taxon>Ecdysozoa</taxon>
        <taxon>Arthropoda</taxon>
        <taxon>Hexapoda</taxon>
        <taxon>Insecta</taxon>
        <taxon>Pterygota</taxon>
        <taxon>Neoptera</taxon>
        <taxon>Endopterygota</taxon>
        <taxon>Lepidoptera</taxon>
        <taxon>Glossata</taxon>
        <taxon>Ditrysia</taxon>
        <taxon>Tineoidea</taxon>
        <taxon>Psychidae</taxon>
        <taxon>Oiketicinae</taxon>
        <taxon>Eumeta</taxon>
    </lineage>
</organism>
<comment type="caution">
    <text evidence="2">The sequence shown here is derived from an EMBL/GenBank/DDBJ whole genome shotgun (WGS) entry which is preliminary data.</text>
</comment>
<keyword evidence="1" id="KW-1133">Transmembrane helix</keyword>
<dbReference type="Proteomes" id="UP000299102">
    <property type="component" value="Unassembled WGS sequence"/>
</dbReference>
<reference evidence="2 3" key="1">
    <citation type="journal article" date="2019" name="Commun. Biol.">
        <title>The bagworm genome reveals a unique fibroin gene that provides high tensile strength.</title>
        <authorList>
            <person name="Kono N."/>
            <person name="Nakamura H."/>
            <person name="Ohtoshi R."/>
            <person name="Tomita M."/>
            <person name="Numata K."/>
            <person name="Arakawa K."/>
        </authorList>
    </citation>
    <scope>NUCLEOTIDE SEQUENCE [LARGE SCALE GENOMIC DNA]</scope>
</reference>
<feature type="transmembrane region" description="Helical" evidence="1">
    <location>
        <begin position="85"/>
        <end position="104"/>
    </location>
</feature>
<proteinExistence type="predicted"/>
<dbReference type="AlphaFoldDB" id="A0A4C1WRG0"/>